<accession>A0A1I4CSD7</accession>
<proteinExistence type="inferred from homology"/>
<dbReference type="InterPro" id="IPR016155">
    <property type="entry name" value="Mopterin_synth/thiamin_S_b"/>
</dbReference>
<evidence type="ECO:0000313" key="3">
    <source>
        <dbReference type="EMBL" id="SFK84188.1"/>
    </source>
</evidence>
<comment type="similarity">
    <text evidence="1 2">Belongs to the UPF0125 (RnfH) family.</text>
</comment>
<dbReference type="Gene3D" id="3.10.20.280">
    <property type="entry name" value="RnfH-like"/>
    <property type="match status" value="1"/>
</dbReference>
<dbReference type="PANTHER" id="PTHR37483">
    <property type="entry name" value="UPF0125 PROTEIN RATB"/>
    <property type="match status" value="1"/>
</dbReference>
<evidence type="ECO:0000256" key="1">
    <source>
        <dbReference type="ARBA" id="ARBA00010645"/>
    </source>
</evidence>
<dbReference type="Proteomes" id="UP000199533">
    <property type="component" value="Unassembled WGS sequence"/>
</dbReference>
<evidence type="ECO:0000256" key="2">
    <source>
        <dbReference type="HAMAP-Rule" id="MF_00460"/>
    </source>
</evidence>
<dbReference type="InterPro" id="IPR037021">
    <property type="entry name" value="RnfH_sf"/>
</dbReference>
<sequence length="98" mass="11420">MSESIEVEIVYALPERQVLKKLQVPAGTSVEEAIHHSGIMHQFPEIDLNNNQFGIFSKFVKRETVLQSCDRVEIYRPLTVDPKEARRLRVKNKKMKQQ</sequence>
<dbReference type="AlphaFoldDB" id="A0A1I4CSD7"/>
<reference evidence="4" key="1">
    <citation type="submission" date="2016-10" db="EMBL/GenBank/DDBJ databases">
        <authorList>
            <person name="Varghese N."/>
            <person name="Submissions S."/>
        </authorList>
    </citation>
    <scope>NUCLEOTIDE SEQUENCE [LARGE SCALE GENOMIC DNA]</scope>
    <source>
        <strain evidence="4">Nm69</strain>
    </source>
</reference>
<dbReference type="InterPro" id="IPR005346">
    <property type="entry name" value="RnfH"/>
</dbReference>
<protein>
    <recommendedName>
        <fullName evidence="2">UPF0125 protein SAMN05216302_101737</fullName>
    </recommendedName>
</protein>
<dbReference type="OrthoDB" id="9796575at2"/>
<gene>
    <name evidence="3" type="ORF">SAMN05216302_101737</name>
</gene>
<evidence type="ECO:0000313" key="4">
    <source>
        <dbReference type="Proteomes" id="UP000199533"/>
    </source>
</evidence>
<dbReference type="HAMAP" id="MF_00460">
    <property type="entry name" value="UPF0125_RnfH"/>
    <property type="match status" value="1"/>
</dbReference>
<dbReference type="EMBL" id="FOSP01000017">
    <property type="protein sequence ID" value="SFK84188.1"/>
    <property type="molecule type" value="Genomic_DNA"/>
</dbReference>
<keyword evidence="4" id="KW-1185">Reference proteome</keyword>
<dbReference type="RefSeq" id="WP_090700260.1">
    <property type="nucleotide sequence ID" value="NZ_FOSP01000017.1"/>
</dbReference>
<dbReference type="Pfam" id="PF03658">
    <property type="entry name" value="Ub-RnfH"/>
    <property type="match status" value="1"/>
</dbReference>
<organism evidence="3 4">
    <name type="scientific">Nitrosomonas aestuarii</name>
    <dbReference type="NCBI Taxonomy" id="52441"/>
    <lineage>
        <taxon>Bacteria</taxon>
        <taxon>Pseudomonadati</taxon>
        <taxon>Pseudomonadota</taxon>
        <taxon>Betaproteobacteria</taxon>
        <taxon>Nitrosomonadales</taxon>
        <taxon>Nitrosomonadaceae</taxon>
        <taxon>Nitrosomonas</taxon>
    </lineage>
</organism>
<dbReference type="STRING" id="52441.SAMN05216302_101737"/>
<name>A0A1I4CSD7_9PROT</name>
<dbReference type="NCBIfam" id="NF002490">
    <property type="entry name" value="PRK01777.1"/>
    <property type="match status" value="1"/>
</dbReference>
<dbReference type="PANTHER" id="PTHR37483:SF1">
    <property type="entry name" value="UPF0125 PROTEIN RATB"/>
    <property type="match status" value="1"/>
</dbReference>
<dbReference type="SUPFAM" id="SSF54285">
    <property type="entry name" value="MoaD/ThiS"/>
    <property type="match status" value="1"/>
</dbReference>